<protein>
    <recommendedName>
        <fullName evidence="3">phospholipase D</fullName>
        <ecNumber evidence="3">3.1.4.4</ecNumber>
    </recommendedName>
</protein>
<dbReference type="Gene3D" id="3.30.870.10">
    <property type="entry name" value="Endonuclease Chain A"/>
    <property type="match status" value="1"/>
</dbReference>
<evidence type="ECO:0000256" key="1">
    <source>
        <dbReference type="ARBA" id="ARBA00000798"/>
    </source>
</evidence>
<evidence type="ECO:0000313" key="8">
    <source>
        <dbReference type="EMBL" id="KRT13213.1"/>
    </source>
</evidence>
<dbReference type="GO" id="GO:0006793">
    <property type="term" value="P:phosphorus metabolic process"/>
    <property type="evidence" value="ECO:0007669"/>
    <property type="project" value="UniProtKB-ARBA"/>
</dbReference>
<dbReference type="PROSITE" id="PS50035">
    <property type="entry name" value="PLD"/>
    <property type="match status" value="1"/>
</dbReference>
<dbReference type="Proteomes" id="UP000051950">
    <property type="component" value="Unassembled WGS sequence"/>
</dbReference>
<dbReference type="Pfam" id="PF13091">
    <property type="entry name" value="PLDc_2"/>
    <property type="match status" value="1"/>
</dbReference>
<keyword evidence="6" id="KW-0443">Lipid metabolism</keyword>
<evidence type="ECO:0000256" key="2">
    <source>
        <dbReference type="ARBA" id="ARBA00008664"/>
    </source>
</evidence>
<evidence type="ECO:0000313" key="9">
    <source>
        <dbReference type="Proteomes" id="UP000051950"/>
    </source>
</evidence>
<dbReference type="STRING" id="687842.ASU31_25775"/>
<dbReference type="GO" id="GO:0016042">
    <property type="term" value="P:lipid catabolic process"/>
    <property type="evidence" value="ECO:0007669"/>
    <property type="project" value="UniProtKB-KW"/>
</dbReference>
<reference evidence="8 9" key="1">
    <citation type="submission" date="2015-11" db="EMBL/GenBank/DDBJ databases">
        <title>Sequence of Pedobacter ginsenosidimutans.</title>
        <authorList>
            <person name="Carson E."/>
            <person name="Keyser V."/>
            <person name="Newman J."/>
            <person name="Miller J."/>
        </authorList>
    </citation>
    <scope>NUCLEOTIDE SEQUENCE [LARGE SCALE GENOMIC DNA]</scope>
    <source>
        <strain evidence="8 9">KACC 14530</strain>
    </source>
</reference>
<comment type="catalytic activity">
    <reaction evidence="1">
        <text>a 1,2-diacyl-sn-glycero-3-phosphocholine + H2O = a 1,2-diacyl-sn-glycero-3-phosphate + choline + H(+)</text>
        <dbReference type="Rhea" id="RHEA:14445"/>
        <dbReference type="ChEBI" id="CHEBI:15354"/>
        <dbReference type="ChEBI" id="CHEBI:15377"/>
        <dbReference type="ChEBI" id="CHEBI:15378"/>
        <dbReference type="ChEBI" id="CHEBI:57643"/>
        <dbReference type="ChEBI" id="CHEBI:58608"/>
        <dbReference type="EC" id="3.1.4.4"/>
    </reaction>
</comment>
<dbReference type="InterPro" id="IPR051406">
    <property type="entry name" value="PLD_domain"/>
</dbReference>
<evidence type="ECO:0000256" key="6">
    <source>
        <dbReference type="ARBA" id="ARBA00023098"/>
    </source>
</evidence>
<dbReference type="PANTHER" id="PTHR43856:SF1">
    <property type="entry name" value="MITOCHONDRIAL CARDIOLIPIN HYDROLASE"/>
    <property type="match status" value="1"/>
</dbReference>
<evidence type="ECO:0000256" key="4">
    <source>
        <dbReference type="ARBA" id="ARBA00022801"/>
    </source>
</evidence>
<name>A0A0T5VH89_9SPHI</name>
<dbReference type="RefSeq" id="WP_057935113.1">
    <property type="nucleotide sequence ID" value="NZ_LMZQ01000053.1"/>
</dbReference>
<gene>
    <name evidence="8" type="ORF">ASU31_25775</name>
</gene>
<sequence length="332" mass="39227">MQSTTARPYFEGIEEKIIEEIEDAESSILIAMAWFTSRKIKSALLDHKLRHPHITVEIILDRNETNASYFYNTADQFRSAGIVIYPEPERMMHHKFAVIDGKKTLMGSYNYSAKAKTNFESMFIYENQQFSSIYTRVFRSISNPQHLDETVKLLWEYPDFARQLLSMYYPFTPLEFIKYKSLLISGDCYTYDNGYRDSLGYEPGYLFNPAVTHVNEPYSEFKKPYSKSAILRWRHNDAEMAIIDSYREFPDEWDKISDDLEQHDEWFKSYYKRLKDSTLTTAEIEKLIQEKVDIVIEDRLWADNFALFINNGHLTSIFNSIARYQAQSIVKF</sequence>
<dbReference type="InterPro" id="IPR025202">
    <property type="entry name" value="PLD-like_dom"/>
</dbReference>
<dbReference type="GO" id="GO:0016891">
    <property type="term" value="F:RNA endonuclease activity producing 5'-phosphomonoesters, hydrolytic mechanism"/>
    <property type="evidence" value="ECO:0007669"/>
    <property type="project" value="TreeGrafter"/>
</dbReference>
<dbReference type="InterPro" id="IPR001736">
    <property type="entry name" value="PLipase_D/transphosphatidylase"/>
</dbReference>
<dbReference type="OrthoDB" id="9762009at2"/>
<evidence type="ECO:0000259" key="7">
    <source>
        <dbReference type="PROSITE" id="PS50035"/>
    </source>
</evidence>
<feature type="domain" description="PLD phosphodiesterase" evidence="7">
    <location>
        <begin position="88"/>
        <end position="115"/>
    </location>
</feature>
<keyword evidence="9" id="KW-1185">Reference proteome</keyword>
<keyword evidence="4" id="KW-0378">Hydrolase</keyword>
<organism evidence="8 9">
    <name type="scientific">Pedobacter ginsenosidimutans</name>
    <dbReference type="NCBI Taxonomy" id="687842"/>
    <lineage>
        <taxon>Bacteria</taxon>
        <taxon>Pseudomonadati</taxon>
        <taxon>Bacteroidota</taxon>
        <taxon>Sphingobacteriia</taxon>
        <taxon>Sphingobacteriales</taxon>
        <taxon>Sphingobacteriaceae</taxon>
        <taxon>Pedobacter</taxon>
    </lineage>
</organism>
<dbReference type="PANTHER" id="PTHR43856">
    <property type="entry name" value="CARDIOLIPIN HYDROLASE"/>
    <property type="match status" value="1"/>
</dbReference>
<dbReference type="AlphaFoldDB" id="A0A0T5VH89"/>
<dbReference type="EMBL" id="LMZQ01000053">
    <property type="protein sequence ID" value="KRT13213.1"/>
    <property type="molecule type" value="Genomic_DNA"/>
</dbReference>
<dbReference type="EC" id="3.1.4.4" evidence="3"/>
<dbReference type="SUPFAM" id="SSF56024">
    <property type="entry name" value="Phospholipase D/nuclease"/>
    <property type="match status" value="1"/>
</dbReference>
<keyword evidence="5" id="KW-0442">Lipid degradation</keyword>
<comment type="caution">
    <text evidence="8">The sequence shown here is derived from an EMBL/GenBank/DDBJ whole genome shotgun (WGS) entry which is preliminary data.</text>
</comment>
<proteinExistence type="inferred from homology"/>
<evidence type="ECO:0000256" key="3">
    <source>
        <dbReference type="ARBA" id="ARBA00012027"/>
    </source>
</evidence>
<comment type="similarity">
    <text evidence="2">Belongs to the phospholipase D family.</text>
</comment>
<accession>A0A0T5VH89</accession>
<dbReference type="GO" id="GO:0004630">
    <property type="term" value="F:phospholipase D activity"/>
    <property type="evidence" value="ECO:0007669"/>
    <property type="project" value="UniProtKB-EC"/>
</dbReference>
<evidence type="ECO:0000256" key="5">
    <source>
        <dbReference type="ARBA" id="ARBA00022963"/>
    </source>
</evidence>